<organism evidence="3 4">
    <name type="scientific">Aphanomyces stellatus</name>
    <dbReference type="NCBI Taxonomy" id="120398"/>
    <lineage>
        <taxon>Eukaryota</taxon>
        <taxon>Sar</taxon>
        <taxon>Stramenopiles</taxon>
        <taxon>Oomycota</taxon>
        <taxon>Saprolegniomycetes</taxon>
        <taxon>Saprolegniales</taxon>
        <taxon>Verrucalvaceae</taxon>
        <taxon>Aphanomyces</taxon>
    </lineage>
</organism>
<name>A0A485K342_9STRA</name>
<evidence type="ECO:0000313" key="2">
    <source>
        <dbReference type="EMBL" id="KAF0720092.1"/>
    </source>
</evidence>
<dbReference type="Gene3D" id="2.60.120.920">
    <property type="match status" value="1"/>
</dbReference>
<dbReference type="InterPro" id="IPR043136">
    <property type="entry name" value="B30.2/SPRY_sf"/>
</dbReference>
<dbReference type="OrthoDB" id="531008at2759"/>
<gene>
    <name evidence="3" type="primary">Aste57867_560</name>
    <name evidence="2" type="ORF">As57867_000559</name>
    <name evidence="3" type="ORF">ASTE57867_560</name>
</gene>
<evidence type="ECO:0000313" key="3">
    <source>
        <dbReference type="EMBL" id="VFT77785.1"/>
    </source>
</evidence>
<proteinExistence type="predicted"/>
<keyword evidence="4" id="KW-1185">Reference proteome</keyword>
<sequence length="477" mass="51844">MYTSLATMSHAAAWVGSSFVTVEEAKHHILVICIGLLQALNEIHERCHLSSLDVLQQAEQHLRNILQAQRYASKASSSSSPEHITLLSALLSACQWIQELAATAYHHIYAHMLCVPGLSHILVWLEAHLGSASDETPDGDDEGGKMPAASPPPADSMMAVVLSYTTKDLRVSSTLNHRIQRSMHYPIDIMAFDATVQLQPSAATHTLRGLFPAALKSPQSMPTSPTARMHWQSSLASLSQNILYQARDQLRAERAATLLGDAASPHDICIVKFNRHDCHAELSLSCGAHAATKVLPGLYRSVRATAAIPPHTPVYFEVSVDHRAVSCCIGLSPRSLPLNALVGTQKHTIGVYSKSGMILAHSLQIPVSGLACSSTSVASTYGLLVHRTSVTADVHVVQVLFSRFDDDAIVVSELCEVVVPASLDLFPTVTLDSMHHTILSRFAPADLLVSWTQWSQIAWQYPAIYTLDGTLWSSYDS</sequence>
<accession>A0A485K342</accession>
<dbReference type="Proteomes" id="UP000332933">
    <property type="component" value="Unassembled WGS sequence"/>
</dbReference>
<evidence type="ECO:0000256" key="1">
    <source>
        <dbReference type="SAM" id="MobiDB-lite"/>
    </source>
</evidence>
<evidence type="ECO:0000313" key="4">
    <source>
        <dbReference type="Proteomes" id="UP000332933"/>
    </source>
</evidence>
<feature type="region of interest" description="Disordered" evidence="1">
    <location>
        <begin position="133"/>
        <end position="154"/>
    </location>
</feature>
<reference evidence="3 4" key="1">
    <citation type="submission" date="2019-03" db="EMBL/GenBank/DDBJ databases">
        <authorList>
            <person name="Gaulin E."/>
            <person name="Dumas B."/>
        </authorList>
    </citation>
    <scope>NUCLEOTIDE SEQUENCE [LARGE SCALE GENOMIC DNA]</scope>
    <source>
        <strain evidence="3">CBS 568.67</strain>
    </source>
</reference>
<reference evidence="2" key="2">
    <citation type="submission" date="2019-06" db="EMBL/GenBank/DDBJ databases">
        <title>Genomics analysis of Aphanomyces spp. identifies a new class of oomycete effector associated with host adaptation.</title>
        <authorList>
            <person name="Gaulin E."/>
        </authorList>
    </citation>
    <scope>NUCLEOTIDE SEQUENCE</scope>
    <source>
        <strain evidence="2">CBS 578.67</strain>
    </source>
</reference>
<dbReference type="EMBL" id="VJMH01000031">
    <property type="protein sequence ID" value="KAF0720092.1"/>
    <property type="molecule type" value="Genomic_DNA"/>
</dbReference>
<protein>
    <submittedName>
        <fullName evidence="3">Aste57867_560 protein</fullName>
    </submittedName>
</protein>
<dbReference type="AlphaFoldDB" id="A0A485K342"/>
<dbReference type="EMBL" id="CAADRA010000031">
    <property type="protein sequence ID" value="VFT77785.1"/>
    <property type="molecule type" value="Genomic_DNA"/>
</dbReference>